<evidence type="ECO:0000256" key="13">
    <source>
        <dbReference type="RuleBase" id="RU365090"/>
    </source>
</evidence>
<dbReference type="NCBIfam" id="NF045515">
    <property type="entry name" value="Glp_gephyrin"/>
    <property type="match status" value="1"/>
</dbReference>
<dbReference type="Gene3D" id="2.40.340.10">
    <property type="entry name" value="MoeA, C-terminal, domain IV"/>
    <property type="match status" value="1"/>
</dbReference>
<dbReference type="GO" id="GO:0046872">
    <property type="term" value="F:metal ion binding"/>
    <property type="evidence" value="ECO:0007669"/>
    <property type="project" value="UniProtKB-UniRule"/>
</dbReference>
<dbReference type="NCBIfam" id="TIGR00177">
    <property type="entry name" value="molyb_syn"/>
    <property type="match status" value="1"/>
</dbReference>
<evidence type="ECO:0000256" key="12">
    <source>
        <dbReference type="ARBA" id="ARBA00047317"/>
    </source>
</evidence>
<evidence type="ECO:0000256" key="7">
    <source>
        <dbReference type="ARBA" id="ARBA00022505"/>
    </source>
</evidence>
<evidence type="ECO:0000256" key="9">
    <source>
        <dbReference type="ARBA" id="ARBA00022723"/>
    </source>
</evidence>
<evidence type="ECO:0000256" key="3">
    <source>
        <dbReference type="ARBA" id="ARBA00005046"/>
    </source>
</evidence>
<dbReference type="InterPro" id="IPR036425">
    <property type="entry name" value="MoaB/Mog-like_dom_sf"/>
</dbReference>
<proteinExistence type="inferred from homology"/>
<evidence type="ECO:0000256" key="10">
    <source>
        <dbReference type="ARBA" id="ARBA00022842"/>
    </source>
</evidence>
<gene>
    <name evidence="15" type="ORF">H8S44_06540</name>
</gene>
<dbReference type="PANTHER" id="PTHR10192">
    <property type="entry name" value="MOLYBDOPTERIN BIOSYNTHESIS PROTEIN"/>
    <property type="match status" value="1"/>
</dbReference>
<dbReference type="Proteomes" id="UP000649345">
    <property type="component" value="Unassembled WGS sequence"/>
</dbReference>
<evidence type="ECO:0000313" key="15">
    <source>
        <dbReference type="EMBL" id="MBC5659425.1"/>
    </source>
</evidence>
<keyword evidence="10 13" id="KW-0460">Magnesium</keyword>
<dbReference type="InterPro" id="IPR036135">
    <property type="entry name" value="MoeA_linker/N_sf"/>
</dbReference>
<name>A0A923RNI7_9FIRM</name>
<dbReference type="InterPro" id="IPR001453">
    <property type="entry name" value="MoaB/Mog_dom"/>
</dbReference>
<dbReference type="EMBL" id="JACOOR010000003">
    <property type="protein sequence ID" value="MBC5659425.1"/>
    <property type="molecule type" value="Genomic_DNA"/>
</dbReference>
<dbReference type="InterPro" id="IPR005111">
    <property type="entry name" value="MoeA_C_domain_IV"/>
</dbReference>
<evidence type="ECO:0000256" key="8">
    <source>
        <dbReference type="ARBA" id="ARBA00022679"/>
    </source>
</evidence>
<dbReference type="SUPFAM" id="SSF53218">
    <property type="entry name" value="Molybdenum cofactor biosynthesis proteins"/>
    <property type="match status" value="1"/>
</dbReference>
<evidence type="ECO:0000256" key="2">
    <source>
        <dbReference type="ARBA" id="ARBA00002901"/>
    </source>
</evidence>
<keyword evidence="11 13" id="KW-0501">Molybdenum cofactor biosynthesis</keyword>
<evidence type="ECO:0000256" key="1">
    <source>
        <dbReference type="ARBA" id="ARBA00001946"/>
    </source>
</evidence>
<reference evidence="15" key="1">
    <citation type="submission" date="2020-08" db="EMBL/GenBank/DDBJ databases">
        <title>Genome public.</title>
        <authorList>
            <person name="Liu C."/>
            <person name="Sun Q."/>
        </authorList>
    </citation>
    <scope>NUCLEOTIDE SEQUENCE</scope>
    <source>
        <strain evidence="15">NSJ-68</strain>
    </source>
</reference>
<dbReference type="AlphaFoldDB" id="A0A923RNI7"/>
<evidence type="ECO:0000256" key="6">
    <source>
        <dbReference type="ARBA" id="ARBA00021108"/>
    </source>
</evidence>
<dbReference type="RefSeq" id="WP_186871785.1">
    <property type="nucleotide sequence ID" value="NZ_JACOOR010000003.1"/>
</dbReference>
<evidence type="ECO:0000256" key="5">
    <source>
        <dbReference type="ARBA" id="ARBA00013269"/>
    </source>
</evidence>
<dbReference type="PANTHER" id="PTHR10192:SF5">
    <property type="entry name" value="GEPHYRIN"/>
    <property type="match status" value="1"/>
</dbReference>
<dbReference type="Pfam" id="PF00994">
    <property type="entry name" value="MoCF_biosynth"/>
    <property type="match status" value="1"/>
</dbReference>
<protein>
    <recommendedName>
        <fullName evidence="6 13">Molybdopterin molybdenumtransferase</fullName>
        <ecNumber evidence="5 13">2.10.1.1</ecNumber>
    </recommendedName>
</protein>
<comment type="pathway">
    <text evidence="3 13">Cofactor biosynthesis; molybdopterin biosynthesis.</text>
</comment>
<evidence type="ECO:0000256" key="11">
    <source>
        <dbReference type="ARBA" id="ARBA00023150"/>
    </source>
</evidence>
<evidence type="ECO:0000259" key="14">
    <source>
        <dbReference type="SMART" id="SM00852"/>
    </source>
</evidence>
<dbReference type="Pfam" id="PF03454">
    <property type="entry name" value="MoeA_C"/>
    <property type="match status" value="1"/>
</dbReference>
<dbReference type="GO" id="GO:0006777">
    <property type="term" value="P:Mo-molybdopterin cofactor biosynthetic process"/>
    <property type="evidence" value="ECO:0007669"/>
    <property type="project" value="UniProtKB-UniRule"/>
</dbReference>
<dbReference type="Gene3D" id="2.170.190.11">
    <property type="entry name" value="Molybdopterin biosynthesis moea protein, domain 3"/>
    <property type="match status" value="1"/>
</dbReference>
<dbReference type="Pfam" id="PF03453">
    <property type="entry name" value="MoeA_N"/>
    <property type="match status" value="1"/>
</dbReference>
<dbReference type="SMART" id="SM00852">
    <property type="entry name" value="MoCF_biosynth"/>
    <property type="match status" value="1"/>
</dbReference>
<comment type="cofactor">
    <cofactor evidence="1 13">
        <name>Mg(2+)</name>
        <dbReference type="ChEBI" id="CHEBI:18420"/>
    </cofactor>
</comment>
<dbReference type="GO" id="GO:0061599">
    <property type="term" value="F:molybdopterin molybdotransferase activity"/>
    <property type="evidence" value="ECO:0007669"/>
    <property type="project" value="UniProtKB-UniRule"/>
</dbReference>
<dbReference type="InterPro" id="IPR036688">
    <property type="entry name" value="MoeA_C_domain_IV_sf"/>
</dbReference>
<dbReference type="InterPro" id="IPR038987">
    <property type="entry name" value="MoeA-like"/>
</dbReference>
<comment type="function">
    <text evidence="2 13">Catalyzes the insertion of molybdate into adenylated molybdopterin with the concomitant release of AMP.</text>
</comment>
<organism evidence="15 16">
    <name type="scientific">Anaerosacchariphilus hominis</name>
    <dbReference type="NCBI Taxonomy" id="2763017"/>
    <lineage>
        <taxon>Bacteria</taxon>
        <taxon>Bacillati</taxon>
        <taxon>Bacillota</taxon>
        <taxon>Clostridia</taxon>
        <taxon>Lachnospirales</taxon>
        <taxon>Lachnospiraceae</taxon>
        <taxon>Anaerosacchariphilus</taxon>
    </lineage>
</organism>
<comment type="similarity">
    <text evidence="4 13">Belongs to the MoeA family.</text>
</comment>
<dbReference type="EC" id="2.10.1.1" evidence="5 13"/>
<dbReference type="FunFam" id="3.40.980.10:FF:000004">
    <property type="entry name" value="Molybdopterin molybdenumtransferase"/>
    <property type="match status" value="1"/>
</dbReference>
<keyword evidence="9 13" id="KW-0479">Metal-binding</keyword>
<keyword evidence="16" id="KW-1185">Reference proteome</keyword>
<accession>A0A923RNI7</accession>
<dbReference type="SUPFAM" id="SSF63867">
    <property type="entry name" value="MoeA C-terminal domain-like"/>
    <property type="match status" value="1"/>
</dbReference>
<dbReference type="CDD" id="cd00887">
    <property type="entry name" value="MoeA"/>
    <property type="match status" value="1"/>
</dbReference>
<keyword evidence="7 13" id="KW-0500">Molybdenum</keyword>
<comment type="caution">
    <text evidence="15">The sequence shown here is derived from an EMBL/GenBank/DDBJ whole genome shotgun (WGS) entry which is preliminary data.</text>
</comment>
<evidence type="ECO:0000313" key="16">
    <source>
        <dbReference type="Proteomes" id="UP000649345"/>
    </source>
</evidence>
<dbReference type="Gene3D" id="3.90.105.10">
    <property type="entry name" value="Molybdopterin biosynthesis moea protein, domain 2"/>
    <property type="match status" value="1"/>
</dbReference>
<feature type="domain" description="MoaB/Mog" evidence="14">
    <location>
        <begin position="182"/>
        <end position="320"/>
    </location>
</feature>
<dbReference type="GO" id="GO:0005829">
    <property type="term" value="C:cytosol"/>
    <property type="evidence" value="ECO:0007669"/>
    <property type="project" value="TreeGrafter"/>
</dbReference>
<sequence>MGGITTEEALCLVLQHTPVIQEKEQIQIANISGRVLAEDVKTVFDNPPFHRSPIDGYACRAADLTDASKEQPVCLTVLREIDAGDYSEEEVLSGQAVRIMTGAAIPPGCDCCVRQEDTDYGEEIVQIYKAERQWSNYCFKGEDFKAGQVLLKAGRELGFVEAGVLAGMGVSKVSVYRRPRIAVLTTGNEVAQPGEPLAPGKIYDINQKLLAARLLELGAELTEVRSVPDEPEQMAEALKKAAKEADLLVTTGAVSVGKKDIMHESLALIGAERVFWGIQVKPGMPTLFSDYAGIPVMSLSGNPFSALVITELLLRPMLAKMMRKSSLELVRVKGTLADAFGKPSPGRRFVRAYWENGVFHLPEGLNSNGVLASMVGCNCLLDVPAGSGALKPGDPAEAILL</sequence>
<comment type="catalytic activity">
    <reaction evidence="12">
        <text>adenylyl-molybdopterin + molybdate = Mo-molybdopterin + AMP + H(+)</text>
        <dbReference type="Rhea" id="RHEA:35047"/>
        <dbReference type="ChEBI" id="CHEBI:15378"/>
        <dbReference type="ChEBI" id="CHEBI:36264"/>
        <dbReference type="ChEBI" id="CHEBI:62727"/>
        <dbReference type="ChEBI" id="CHEBI:71302"/>
        <dbReference type="ChEBI" id="CHEBI:456215"/>
        <dbReference type="EC" id="2.10.1.1"/>
    </reaction>
</comment>
<evidence type="ECO:0000256" key="4">
    <source>
        <dbReference type="ARBA" id="ARBA00010763"/>
    </source>
</evidence>
<dbReference type="SUPFAM" id="SSF63882">
    <property type="entry name" value="MoeA N-terminal region -like"/>
    <property type="match status" value="1"/>
</dbReference>
<dbReference type="Gene3D" id="3.40.980.10">
    <property type="entry name" value="MoaB/Mog-like domain"/>
    <property type="match status" value="1"/>
</dbReference>
<dbReference type="InterPro" id="IPR005110">
    <property type="entry name" value="MoeA_linker/N"/>
</dbReference>
<keyword evidence="8 13" id="KW-0808">Transferase</keyword>